<dbReference type="InterPro" id="IPR052727">
    <property type="entry name" value="Rab4/Rab5_effector"/>
</dbReference>
<sequence length="1080" mass="121713">MTSVSLSEEERSAILDHAELGLNQLISWAQQSSTDKSLPTNVTTNYEACRLELDMKGAGTIQDIVSIYRNPDDEAGTAAHIHLDQCKQLGWFKSRGIHVSLCWGIFKAPVIWHRDRDVVYLDCSKKFIDPFGRCGFARYLSSYTSGTSNHSYVRADLRMWGVVFVETCDPEIIHASSIVDIDWKGGLAYCAGESLTSRLAQSVKHLSNVVRQSKKLENQRCAMCANKAKCEIFVPLKPCSDCKQPLCENCRKIGMRLIGAPMCLSCANIHKQAHMHSMVVSEASTAESIGSDELESPLELRRDKENSGSKLCVHCTIFPMVPITFSQAEQDAMVNDASENLNQLIAWAIQTPQQKITPKTTTRTYEVCRCELHVVPQINSIVDTIAALYTTEDACVIPNTLPDKFQTLFSLNDGEIQTKLCWGFFRGNLPWIQDRDATYLASSKTFVDQFGRHGFAYLMKSHHVRNCPSVGVRAHIWTWGAVFIQSNDPSIVYASSLVDIDWKGNLVAGVAARMTSRRAQSIKQLPAHFYQINDQPRCTNCFRKTMHFDCLSELKPCIKCLKLFCVSCRSKDKNFVFNGECTTCHEEASIEDVSKASTTVDLSYLSELFVKAADGIQNLIEWSEQHTDNIAALKSPTWAYEYYRHRLNLPESMDIDDLIQLYREQKDVHQGVVLQSTESSSVVIATSMVDVDWKGNMASALAMYLTSTAARNIQNLSTLARQLKKKDLSSSSKQLDNTLHFGIFMTAAIVDSFERNVILKKASGGIEELINWAQQTPEGKLLPKTTNWTFEACRWELELNGEGTFDDVITLYKNPDDVSATMNYIHVDKSQELFPLEAPGMDISLRWGIFRAPLPFMRDRCATYIEYTKEFIDHFGRRGFARYIRSHALGSIDPRYVRTEIRSWGVVIVETMDPSVLHVSSTVDIDWNGNMPTWVSALMTSRRAQSIKNLANVLRASRKLIQKRCGVCATKPSFLGRQLVHCHDCTKPICGDCRSHHSHTPGASSCWGCVSDRSKMFYHEVRFHSKSIVAQEGISPEKFPSFGPTRYSQSTTWPSIVDDLDNREPPVDLSYLPDFNRQTT</sequence>
<dbReference type="OrthoDB" id="79742at2759"/>
<gene>
    <name evidence="1" type="ORF">THRCLA_04304</name>
</gene>
<dbReference type="Gene3D" id="3.30.530.20">
    <property type="match status" value="3"/>
</dbReference>
<dbReference type="PANTHER" id="PTHR13510:SF44">
    <property type="entry name" value="RABENOSYN-5"/>
    <property type="match status" value="1"/>
</dbReference>
<organism evidence="1 2">
    <name type="scientific">Thraustotheca clavata</name>
    <dbReference type="NCBI Taxonomy" id="74557"/>
    <lineage>
        <taxon>Eukaryota</taxon>
        <taxon>Sar</taxon>
        <taxon>Stramenopiles</taxon>
        <taxon>Oomycota</taxon>
        <taxon>Saprolegniomycetes</taxon>
        <taxon>Saprolegniales</taxon>
        <taxon>Achlyaceae</taxon>
        <taxon>Thraustotheca</taxon>
    </lineage>
</organism>
<name>A0A1V9ZZE9_9STRA</name>
<dbReference type="InterPro" id="IPR023393">
    <property type="entry name" value="START-like_dom_sf"/>
</dbReference>
<dbReference type="Proteomes" id="UP000243217">
    <property type="component" value="Unassembled WGS sequence"/>
</dbReference>
<dbReference type="SUPFAM" id="SSF57903">
    <property type="entry name" value="FYVE/PHD zinc finger"/>
    <property type="match status" value="1"/>
</dbReference>
<comment type="caution">
    <text evidence="1">The sequence shown here is derived from an EMBL/GenBank/DDBJ whole genome shotgun (WGS) entry which is preliminary data.</text>
</comment>
<evidence type="ECO:0000313" key="2">
    <source>
        <dbReference type="Proteomes" id="UP000243217"/>
    </source>
</evidence>
<dbReference type="InterPro" id="IPR011011">
    <property type="entry name" value="Znf_FYVE_PHD"/>
</dbReference>
<dbReference type="AlphaFoldDB" id="A0A1V9ZZE9"/>
<evidence type="ECO:0000313" key="1">
    <source>
        <dbReference type="EMBL" id="OQS03395.1"/>
    </source>
</evidence>
<dbReference type="PANTHER" id="PTHR13510">
    <property type="entry name" value="FYVE-FINGER-CONTAINING RAB5 EFFECTOR PROTEIN RABENOSYN-5-RELATED"/>
    <property type="match status" value="1"/>
</dbReference>
<dbReference type="EMBL" id="JNBS01000914">
    <property type="protein sequence ID" value="OQS03395.1"/>
    <property type="molecule type" value="Genomic_DNA"/>
</dbReference>
<reference evidence="1 2" key="1">
    <citation type="journal article" date="2014" name="Genome Biol. Evol.">
        <title>The secreted proteins of Achlya hypogyna and Thraustotheca clavata identify the ancestral oomycete secretome and reveal gene acquisitions by horizontal gene transfer.</title>
        <authorList>
            <person name="Misner I."/>
            <person name="Blouin N."/>
            <person name="Leonard G."/>
            <person name="Richards T.A."/>
            <person name="Lane C.E."/>
        </authorList>
    </citation>
    <scope>NUCLEOTIDE SEQUENCE [LARGE SCALE GENOMIC DNA]</scope>
    <source>
        <strain evidence="1 2">ATCC 34112</strain>
    </source>
</reference>
<accession>A0A1V9ZZE9</accession>
<keyword evidence="2" id="KW-1185">Reference proteome</keyword>
<proteinExistence type="predicted"/>
<protein>
    <recommendedName>
        <fullName evidence="3">START domain-containing protein</fullName>
    </recommendedName>
</protein>
<evidence type="ECO:0008006" key="3">
    <source>
        <dbReference type="Google" id="ProtNLM"/>
    </source>
</evidence>